<evidence type="ECO:0000313" key="3">
    <source>
        <dbReference type="Proteomes" id="UP000589520"/>
    </source>
</evidence>
<dbReference type="RefSeq" id="WP_246301587.1">
    <property type="nucleotide sequence ID" value="NZ_JACCCW010000001.1"/>
</dbReference>
<feature type="region of interest" description="Disordered" evidence="1">
    <location>
        <begin position="1"/>
        <end position="41"/>
    </location>
</feature>
<dbReference type="EMBL" id="JACCCW010000001">
    <property type="protein sequence ID" value="NYF78560.1"/>
    <property type="molecule type" value="Genomic_DNA"/>
</dbReference>
<evidence type="ECO:0000313" key="2">
    <source>
        <dbReference type="EMBL" id="NYF78560.1"/>
    </source>
</evidence>
<dbReference type="Proteomes" id="UP000589520">
    <property type="component" value="Unassembled WGS sequence"/>
</dbReference>
<sequence length="229" mass="24693">MALADGLHRRSMSAGSHGQPAVSQRTAASRPHAGSGHRSFHAADCRSPLELRAMAVEFPTVEGHPNRLPFEGVLTLVDVASDKAPSGSRGHRVVLTRAAAEAALPSLLGMAVDYKTGWDGHDARQKCGIITSAAIEGKKLAVAGYLFARDFPEMEQRIEVDAMGMSYELADAHVADMRAPVWTLTRATFTGAAILLRDKAAYRNTSFRLKRAVQARATRPTPRHSRLSA</sequence>
<evidence type="ECO:0000256" key="1">
    <source>
        <dbReference type="SAM" id="MobiDB-lite"/>
    </source>
</evidence>
<dbReference type="AlphaFoldDB" id="A0A7Y9PER8"/>
<name>A0A7Y9PER8_9BACT</name>
<organism evidence="2 3">
    <name type="scientific">Granulicella arctica</name>
    <dbReference type="NCBI Taxonomy" id="940613"/>
    <lineage>
        <taxon>Bacteria</taxon>
        <taxon>Pseudomonadati</taxon>
        <taxon>Acidobacteriota</taxon>
        <taxon>Terriglobia</taxon>
        <taxon>Terriglobales</taxon>
        <taxon>Acidobacteriaceae</taxon>
        <taxon>Granulicella</taxon>
    </lineage>
</organism>
<proteinExistence type="predicted"/>
<keyword evidence="3" id="KW-1185">Reference proteome</keyword>
<feature type="compositionally biased region" description="Polar residues" evidence="1">
    <location>
        <begin position="13"/>
        <end position="27"/>
    </location>
</feature>
<protein>
    <submittedName>
        <fullName evidence="2">Uncharacterized protein</fullName>
    </submittedName>
</protein>
<comment type="caution">
    <text evidence="2">The sequence shown here is derived from an EMBL/GenBank/DDBJ whole genome shotgun (WGS) entry which is preliminary data.</text>
</comment>
<reference evidence="2 3" key="1">
    <citation type="submission" date="2020-07" db="EMBL/GenBank/DDBJ databases">
        <title>Genomic Encyclopedia of Type Strains, Phase IV (KMG-V): Genome sequencing to study the core and pangenomes of soil and plant-associated prokaryotes.</title>
        <authorList>
            <person name="Whitman W."/>
        </authorList>
    </citation>
    <scope>NUCLEOTIDE SEQUENCE [LARGE SCALE GENOMIC DNA]</scope>
    <source>
        <strain evidence="2 3">X4EP2</strain>
    </source>
</reference>
<accession>A0A7Y9PER8</accession>
<gene>
    <name evidence="2" type="ORF">HDF17_000847</name>
</gene>